<dbReference type="Pfam" id="PF10531">
    <property type="entry name" value="SLBB"/>
    <property type="match status" value="1"/>
</dbReference>
<dbReference type="InterPro" id="IPR051675">
    <property type="entry name" value="Endo/Exo/Phosphatase_dom_1"/>
</dbReference>
<evidence type="ECO:0000259" key="2">
    <source>
        <dbReference type="SMART" id="SM00278"/>
    </source>
</evidence>
<dbReference type="InterPro" id="IPR010994">
    <property type="entry name" value="RuvA_2-like"/>
</dbReference>
<organism evidence="3 4">
    <name type="scientific">Exiguobacterium profundum</name>
    <dbReference type="NCBI Taxonomy" id="307643"/>
    <lineage>
        <taxon>Bacteria</taxon>
        <taxon>Bacillati</taxon>
        <taxon>Bacillota</taxon>
        <taxon>Bacilli</taxon>
        <taxon>Bacillales</taxon>
        <taxon>Bacillales Family XII. Incertae Sedis</taxon>
        <taxon>Exiguobacterium</taxon>
    </lineage>
</organism>
<dbReference type="PANTHER" id="PTHR21180:SF32">
    <property type="entry name" value="ENDONUCLEASE_EXONUCLEASE_PHOSPHATASE FAMILY DOMAIN-CONTAINING PROTEIN 1"/>
    <property type="match status" value="1"/>
</dbReference>
<feature type="domain" description="Helix-hairpin-helix DNA-binding motif class 1" evidence="2">
    <location>
        <begin position="141"/>
        <end position="160"/>
    </location>
</feature>
<feature type="domain" description="Helix-hairpin-helix DNA-binding motif class 1" evidence="2">
    <location>
        <begin position="171"/>
        <end position="190"/>
    </location>
</feature>
<dbReference type="SUPFAM" id="SSF47781">
    <property type="entry name" value="RuvA domain 2-like"/>
    <property type="match status" value="1"/>
</dbReference>
<proteinExistence type="predicted"/>
<dbReference type="Proteomes" id="UP001219957">
    <property type="component" value="Chromosome"/>
</dbReference>
<name>A0ABY8B5F4_9BACL</name>
<evidence type="ECO:0000313" key="3">
    <source>
        <dbReference type="EMBL" id="WED56353.1"/>
    </source>
</evidence>
<evidence type="ECO:0000256" key="1">
    <source>
        <dbReference type="SAM" id="Phobius"/>
    </source>
</evidence>
<dbReference type="PANTHER" id="PTHR21180">
    <property type="entry name" value="ENDONUCLEASE/EXONUCLEASE/PHOSPHATASE FAMILY DOMAIN-CONTAINING PROTEIN 1"/>
    <property type="match status" value="1"/>
</dbReference>
<accession>A0ABY8B5F4</accession>
<dbReference type="InterPro" id="IPR019554">
    <property type="entry name" value="Soluble_ligand-bd"/>
</dbReference>
<dbReference type="SMART" id="SM00278">
    <property type="entry name" value="HhH1"/>
    <property type="match status" value="2"/>
</dbReference>
<feature type="transmembrane region" description="Helical" evidence="1">
    <location>
        <begin position="7"/>
        <end position="27"/>
    </location>
</feature>
<reference evidence="3 4" key="1">
    <citation type="submission" date="2022-10" db="EMBL/GenBank/DDBJ databases">
        <title>Complete genome sequence of Exiguobacterium profundum TSS-3 isolated from an extremely saline-alkaline spring located in Ixtapa, Chiapas-Mexico.</title>
        <authorList>
            <person name="Rincon-Rosales R."/>
            <person name="Rogel M.A."/>
            <person name="Rincon-Molina C.I."/>
            <person name="Guerrero G."/>
            <person name="Manzano-Gomez L.A."/>
            <person name="Lopez-Lopez A."/>
            <person name="Rincon Molina F.A."/>
            <person name="Martinez-Romero E."/>
        </authorList>
    </citation>
    <scope>NUCLEOTIDE SEQUENCE [LARGE SCALE GENOMIC DNA]</scope>
    <source>
        <strain evidence="3 4">TSS-3</strain>
    </source>
</reference>
<dbReference type="InterPro" id="IPR003583">
    <property type="entry name" value="Hlx-hairpin-Hlx_DNA-bd_motif"/>
</dbReference>
<keyword evidence="1" id="KW-0472">Membrane</keyword>
<keyword evidence="1" id="KW-1133">Transmembrane helix</keyword>
<dbReference type="RefSeq" id="WP_269317842.1">
    <property type="nucleotide sequence ID" value="NZ_CP109617.1"/>
</dbReference>
<evidence type="ECO:0000313" key="4">
    <source>
        <dbReference type="Proteomes" id="UP001219957"/>
    </source>
</evidence>
<protein>
    <submittedName>
        <fullName evidence="3">Helix-hairpin-helix domain-containing protein</fullName>
    </submittedName>
</protein>
<dbReference type="Gene3D" id="1.10.150.320">
    <property type="entry name" value="Photosystem II 12 kDa extrinsic protein"/>
    <property type="match status" value="1"/>
</dbReference>
<sequence length="194" mass="21249">MIRLERWKQLVIGLLVVLFLGVGYLFYQKEPEQRMVDEFVMEPEEVTPTTTPERMELVVYVTGAVESPNVYTVPEGARVGDVLSLAVLTDEADPEQLNLAQLLVDGVKIIVPKKGETPISQDSASPEVETNGVHVNSATKEELMTVPGIGPAKAEAILNHLKANGPFKTYEALGDVKGFGEKTLESMKPYLLVP</sequence>
<dbReference type="Pfam" id="PF12836">
    <property type="entry name" value="HHH_3"/>
    <property type="match status" value="1"/>
</dbReference>
<gene>
    <name evidence="3" type="ORF">OE059_05705</name>
</gene>
<keyword evidence="4" id="KW-1185">Reference proteome</keyword>
<keyword evidence="1" id="KW-0812">Transmembrane</keyword>
<dbReference type="EMBL" id="CP109617">
    <property type="protein sequence ID" value="WED56353.1"/>
    <property type="molecule type" value="Genomic_DNA"/>
</dbReference>